<keyword evidence="6" id="KW-0564">Palmitate</keyword>
<dbReference type="Gene3D" id="3.30.300.210">
    <property type="entry name" value="Nutrient germinant receptor protein C, domain 3"/>
    <property type="match status" value="1"/>
</dbReference>
<keyword evidence="5" id="KW-0472">Membrane</keyword>
<evidence type="ECO:0000256" key="4">
    <source>
        <dbReference type="ARBA" id="ARBA00022729"/>
    </source>
</evidence>
<evidence type="ECO:0000256" key="3">
    <source>
        <dbReference type="ARBA" id="ARBA00022544"/>
    </source>
</evidence>
<dbReference type="InterPro" id="IPR008844">
    <property type="entry name" value="Spore_GerAC-like"/>
</dbReference>
<name>A0ABT9XXI3_9BACI</name>
<feature type="domain" description="Spore germination protein N-terminal" evidence="9">
    <location>
        <begin position="23"/>
        <end position="196"/>
    </location>
</feature>
<dbReference type="Gene3D" id="6.20.190.10">
    <property type="entry name" value="Nutrient germinant receptor protein C, domain 1"/>
    <property type="match status" value="1"/>
</dbReference>
<dbReference type="InterPro" id="IPR057336">
    <property type="entry name" value="GerAC_N"/>
</dbReference>
<dbReference type="InterPro" id="IPR038501">
    <property type="entry name" value="Spore_GerAC_C_sf"/>
</dbReference>
<dbReference type="EMBL" id="JAUSTW010000005">
    <property type="protein sequence ID" value="MDQ0199965.1"/>
    <property type="molecule type" value="Genomic_DNA"/>
</dbReference>
<feature type="domain" description="Spore germination GerAC-like C-terminal" evidence="8">
    <location>
        <begin position="217"/>
        <end position="381"/>
    </location>
</feature>
<keyword evidence="4" id="KW-0732">Signal</keyword>
<evidence type="ECO:0000256" key="7">
    <source>
        <dbReference type="ARBA" id="ARBA00023288"/>
    </source>
</evidence>
<dbReference type="PROSITE" id="PS51257">
    <property type="entry name" value="PROKAR_LIPOPROTEIN"/>
    <property type="match status" value="1"/>
</dbReference>
<evidence type="ECO:0000256" key="1">
    <source>
        <dbReference type="ARBA" id="ARBA00004635"/>
    </source>
</evidence>
<comment type="similarity">
    <text evidence="2">Belongs to the GerABKC lipoprotein family.</text>
</comment>
<proteinExistence type="inferred from homology"/>
<gene>
    <name evidence="10" type="ORF">J2S10_003148</name>
</gene>
<accession>A0ABT9XXI3</accession>
<evidence type="ECO:0000259" key="8">
    <source>
        <dbReference type="Pfam" id="PF05504"/>
    </source>
</evidence>
<dbReference type="InterPro" id="IPR046953">
    <property type="entry name" value="Spore_GerAC-like_C"/>
</dbReference>
<keyword evidence="11" id="KW-1185">Reference proteome</keyword>
<evidence type="ECO:0000313" key="10">
    <source>
        <dbReference type="EMBL" id="MDQ0199965.1"/>
    </source>
</evidence>
<comment type="caution">
    <text evidence="10">The sequence shown here is derived from an EMBL/GenBank/DDBJ whole genome shotgun (WGS) entry which is preliminary data.</text>
</comment>
<dbReference type="RefSeq" id="WP_307409379.1">
    <property type="nucleotide sequence ID" value="NZ_JAUSTW010000005.1"/>
</dbReference>
<evidence type="ECO:0000256" key="2">
    <source>
        <dbReference type="ARBA" id="ARBA00007886"/>
    </source>
</evidence>
<keyword evidence="3" id="KW-0309">Germination</keyword>
<comment type="subcellular location">
    <subcellularLocation>
        <location evidence="1">Membrane</location>
        <topology evidence="1">Lipid-anchor</topology>
    </subcellularLocation>
</comment>
<reference evidence="10 11" key="1">
    <citation type="submission" date="2023-07" db="EMBL/GenBank/DDBJ databases">
        <title>Genomic Encyclopedia of Type Strains, Phase IV (KMG-IV): sequencing the most valuable type-strain genomes for metagenomic binning, comparative biology and taxonomic classification.</title>
        <authorList>
            <person name="Goeker M."/>
        </authorList>
    </citation>
    <scope>NUCLEOTIDE SEQUENCE [LARGE SCALE GENOMIC DNA]</scope>
    <source>
        <strain evidence="10 11">DSM 27594</strain>
    </source>
</reference>
<evidence type="ECO:0000313" key="11">
    <source>
        <dbReference type="Proteomes" id="UP001224122"/>
    </source>
</evidence>
<dbReference type="PANTHER" id="PTHR35789">
    <property type="entry name" value="SPORE GERMINATION PROTEIN B3"/>
    <property type="match status" value="1"/>
</dbReference>
<sequence>MSQHKALCLILVFSLFFLTGCWDRRELNDLAIELGWGLDQVKNNKVEISAQFIIPSKMGMGQSGRSEAGKTVFIESGTGRDTLEAVQMMQSKLSREVFRGHRRVIVIGEQLARHGLAPVLDTYSRDPDIRLRADALIVKGSTAKQFLKASYPLEDIPALGALKEHMQMGGMGDTSLLNFLIATTSDGITPTLPVIALSHSSNEKDQKSIKGFQIVNMAIFNKDLKVVGFLNIEEGKSYLWIINHLRKQTVTVTVPQGNRNASLYMTKIDSKIIPIIQGNAIKCNIVLSGEGIIRENNTNLDLTQSENLALLEHLLEKRVEKQAYQTIEKVQKQYRTDIFGFGEAIHQKYPSQWKVLKKNWDNQFKKVEVSVHSNLIIRRVGLTGPPLQIKKNEIKK</sequence>
<organism evidence="10 11">
    <name type="scientific">Neobacillus ginsengisoli</name>
    <dbReference type="NCBI Taxonomy" id="904295"/>
    <lineage>
        <taxon>Bacteria</taxon>
        <taxon>Bacillati</taxon>
        <taxon>Bacillota</taxon>
        <taxon>Bacilli</taxon>
        <taxon>Bacillales</taxon>
        <taxon>Bacillaceae</taxon>
        <taxon>Neobacillus</taxon>
    </lineage>
</organism>
<keyword evidence="7" id="KW-0449">Lipoprotein</keyword>
<evidence type="ECO:0000259" key="9">
    <source>
        <dbReference type="Pfam" id="PF25198"/>
    </source>
</evidence>
<protein>
    <submittedName>
        <fullName evidence="10">Spore germination protein KC</fullName>
    </submittedName>
</protein>
<dbReference type="NCBIfam" id="TIGR02887">
    <property type="entry name" value="spore_ger_x_C"/>
    <property type="match status" value="1"/>
</dbReference>
<evidence type="ECO:0000256" key="6">
    <source>
        <dbReference type="ARBA" id="ARBA00023139"/>
    </source>
</evidence>
<dbReference type="Proteomes" id="UP001224122">
    <property type="component" value="Unassembled WGS sequence"/>
</dbReference>
<dbReference type="PANTHER" id="PTHR35789:SF1">
    <property type="entry name" value="SPORE GERMINATION PROTEIN B3"/>
    <property type="match status" value="1"/>
</dbReference>
<dbReference type="Pfam" id="PF05504">
    <property type="entry name" value="Spore_GerAC"/>
    <property type="match status" value="1"/>
</dbReference>
<evidence type="ECO:0000256" key="5">
    <source>
        <dbReference type="ARBA" id="ARBA00023136"/>
    </source>
</evidence>
<dbReference type="Pfam" id="PF25198">
    <property type="entry name" value="Spore_GerAC_N"/>
    <property type="match status" value="1"/>
</dbReference>